<feature type="domain" description="Methyl-accepting transducer" evidence="5">
    <location>
        <begin position="198"/>
        <end position="419"/>
    </location>
</feature>
<keyword evidence="4" id="KW-0175">Coiled coil</keyword>
<dbReference type="OrthoDB" id="266313at2"/>
<dbReference type="GO" id="GO:0019825">
    <property type="term" value="F:oxygen binding"/>
    <property type="evidence" value="ECO:0007669"/>
    <property type="project" value="InterPro"/>
</dbReference>
<name>A0A562QBD5_9BACI</name>
<dbReference type="Pfam" id="PF11563">
    <property type="entry name" value="Protoglobin"/>
    <property type="match status" value="1"/>
</dbReference>
<dbReference type="InterPro" id="IPR004090">
    <property type="entry name" value="Chemotax_Me-accpt_rcpt"/>
</dbReference>
<dbReference type="PRINTS" id="PR00260">
    <property type="entry name" value="CHEMTRNSDUCR"/>
</dbReference>
<proteinExistence type="inferred from homology"/>
<dbReference type="GO" id="GO:0007165">
    <property type="term" value="P:signal transduction"/>
    <property type="evidence" value="ECO:0007669"/>
    <property type="project" value="UniProtKB-KW"/>
</dbReference>
<dbReference type="RefSeq" id="WP_144451384.1">
    <property type="nucleotide sequence ID" value="NZ_VLKZ01000010.1"/>
</dbReference>
<evidence type="ECO:0000313" key="7">
    <source>
        <dbReference type="Proteomes" id="UP000315711"/>
    </source>
</evidence>
<dbReference type="InterPro" id="IPR009050">
    <property type="entry name" value="Globin-like_sf"/>
</dbReference>
<dbReference type="Pfam" id="PF00015">
    <property type="entry name" value="MCPsignal"/>
    <property type="match status" value="1"/>
</dbReference>
<dbReference type="AlphaFoldDB" id="A0A562QBD5"/>
<keyword evidence="7" id="KW-1185">Reference proteome</keyword>
<evidence type="ECO:0000256" key="3">
    <source>
        <dbReference type="PROSITE-ProRule" id="PRU00284"/>
    </source>
</evidence>
<reference evidence="6 7" key="1">
    <citation type="journal article" date="2015" name="Stand. Genomic Sci.">
        <title>Genomic Encyclopedia of Bacterial and Archaeal Type Strains, Phase III: the genomes of soil and plant-associated and newly described type strains.</title>
        <authorList>
            <person name="Whitman W.B."/>
            <person name="Woyke T."/>
            <person name="Klenk H.P."/>
            <person name="Zhou Y."/>
            <person name="Lilburn T.G."/>
            <person name="Beck B.J."/>
            <person name="De Vos P."/>
            <person name="Vandamme P."/>
            <person name="Eisen J.A."/>
            <person name="Garrity G."/>
            <person name="Hugenholtz P."/>
            <person name="Kyrpides N.C."/>
        </authorList>
    </citation>
    <scope>NUCLEOTIDE SEQUENCE [LARGE SCALE GENOMIC DNA]</scope>
    <source>
        <strain evidence="6 7">CGMCC 1.10116</strain>
    </source>
</reference>
<organism evidence="6 7">
    <name type="scientific">Halalkalibacter nanhaiisediminis</name>
    <dbReference type="NCBI Taxonomy" id="688079"/>
    <lineage>
        <taxon>Bacteria</taxon>
        <taxon>Bacillati</taxon>
        <taxon>Bacillota</taxon>
        <taxon>Bacilli</taxon>
        <taxon>Bacillales</taxon>
        <taxon>Bacillaceae</taxon>
        <taxon>Halalkalibacter</taxon>
    </lineage>
</organism>
<accession>A0A562QBD5</accession>
<dbReference type="PANTHER" id="PTHR32089:SF118">
    <property type="entry name" value="HEME-BASED AEROTACTIC TRANSDUCER HEMAT"/>
    <property type="match status" value="1"/>
</dbReference>
<evidence type="ECO:0000256" key="4">
    <source>
        <dbReference type="SAM" id="Coils"/>
    </source>
</evidence>
<dbReference type="EMBL" id="VLKZ01000010">
    <property type="protein sequence ID" value="TWI54061.1"/>
    <property type="molecule type" value="Genomic_DNA"/>
</dbReference>
<dbReference type="GO" id="GO:0006935">
    <property type="term" value="P:chemotaxis"/>
    <property type="evidence" value="ECO:0007669"/>
    <property type="project" value="InterPro"/>
</dbReference>
<dbReference type="InterPro" id="IPR004089">
    <property type="entry name" value="MCPsignal_dom"/>
</dbReference>
<dbReference type="GO" id="GO:0004888">
    <property type="term" value="F:transmembrane signaling receptor activity"/>
    <property type="evidence" value="ECO:0007669"/>
    <property type="project" value="InterPro"/>
</dbReference>
<dbReference type="PROSITE" id="PS50111">
    <property type="entry name" value="CHEMOTAXIS_TRANSDUC_2"/>
    <property type="match status" value="1"/>
</dbReference>
<dbReference type="SUPFAM" id="SSF58104">
    <property type="entry name" value="Methyl-accepting chemotaxis protein (MCP) signaling domain"/>
    <property type="match status" value="1"/>
</dbReference>
<comment type="similarity">
    <text evidence="2">Belongs to the methyl-accepting chemotaxis (MCP) protein family.</text>
</comment>
<evidence type="ECO:0000256" key="1">
    <source>
        <dbReference type="ARBA" id="ARBA00023224"/>
    </source>
</evidence>
<evidence type="ECO:0000256" key="2">
    <source>
        <dbReference type="ARBA" id="ARBA00029447"/>
    </source>
</evidence>
<dbReference type="InterPro" id="IPR012292">
    <property type="entry name" value="Globin/Proto"/>
</dbReference>
<evidence type="ECO:0000259" key="5">
    <source>
        <dbReference type="PROSITE" id="PS50111"/>
    </source>
</evidence>
<dbReference type="GO" id="GO:0020037">
    <property type="term" value="F:heme binding"/>
    <property type="evidence" value="ECO:0007669"/>
    <property type="project" value="InterPro"/>
</dbReference>
<comment type="caution">
    <text evidence="6">The sequence shown here is derived from an EMBL/GenBank/DDBJ whole genome shotgun (WGS) entry which is preliminary data.</text>
</comment>
<gene>
    <name evidence="6" type="ORF">IQ10_03162</name>
</gene>
<protein>
    <submittedName>
        <fullName evidence="6">Heme-based aerotactic transducer</fullName>
    </submittedName>
</protein>
<keyword evidence="1 3" id="KW-0807">Transducer</keyword>
<dbReference type="Gene3D" id="1.10.490.10">
    <property type="entry name" value="Globins"/>
    <property type="match status" value="1"/>
</dbReference>
<dbReference type="GO" id="GO:0016020">
    <property type="term" value="C:membrane"/>
    <property type="evidence" value="ECO:0007669"/>
    <property type="project" value="InterPro"/>
</dbReference>
<dbReference type="SMART" id="SM00283">
    <property type="entry name" value="MA"/>
    <property type="match status" value="1"/>
</dbReference>
<evidence type="ECO:0000313" key="6">
    <source>
        <dbReference type="EMBL" id="TWI54061.1"/>
    </source>
</evidence>
<dbReference type="SUPFAM" id="SSF46458">
    <property type="entry name" value="Globin-like"/>
    <property type="match status" value="1"/>
</dbReference>
<dbReference type="Proteomes" id="UP000315711">
    <property type="component" value="Unassembled WGS sequence"/>
</dbReference>
<dbReference type="InterPro" id="IPR044398">
    <property type="entry name" value="Globin-sensor_dom"/>
</dbReference>
<sequence length="432" mass="48816">MKLQFLSNKKAKQSSNENRISEEEVTIRVSKEVQVQLDLIHFNKKDLVLVKGLQPLIEENIESIVDQFYKNLEFNSGLKAIINDHSSVERLKVTLKRHIQEMFNGVIDELFIKQRVTIAITHVRIGLQPKWYMCAFQDLLESIIDIIDEYYEDRDESLAAIKAVSKILNFEQQLVLEAYENETDRIIREDRAKQDRLVAKVSETAEELAAISEETSAATDELKSRSEEVLTYSQETSNHSQEVEMISKEGAVKLQEQSEQVNKIDDNMGKISEEMNILKTTAEQINEIVSLVQSIAAQTNLLALNAAIESARAGEAGKGFAVVAEEVRKLSDQTKNSVSKVSELIVRTNDQIDVMSNYITDVDHLVKESTNGLQETSDFFKKIVQSTEQSNVQNSNVEKELKNMALVIEEINNATSQLAMSADQLNNITNES</sequence>
<dbReference type="PANTHER" id="PTHR32089">
    <property type="entry name" value="METHYL-ACCEPTING CHEMOTAXIS PROTEIN MCPB"/>
    <property type="match status" value="1"/>
</dbReference>
<dbReference type="CDD" id="cd01068">
    <property type="entry name" value="globin_sensor"/>
    <property type="match status" value="1"/>
</dbReference>
<dbReference type="InterPro" id="IPR039379">
    <property type="entry name" value="Protoglobin_sensor_dom"/>
</dbReference>
<dbReference type="Gene3D" id="1.10.287.950">
    <property type="entry name" value="Methyl-accepting chemotaxis protein"/>
    <property type="match status" value="1"/>
</dbReference>
<feature type="coiled-coil region" evidence="4">
    <location>
        <begin position="394"/>
        <end position="431"/>
    </location>
</feature>